<organism evidence="1 2">
    <name type="scientific">Trichonephila clavipes</name>
    <name type="common">Golden silk orbweaver</name>
    <name type="synonym">Nephila clavipes</name>
    <dbReference type="NCBI Taxonomy" id="2585209"/>
    <lineage>
        <taxon>Eukaryota</taxon>
        <taxon>Metazoa</taxon>
        <taxon>Ecdysozoa</taxon>
        <taxon>Arthropoda</taxon>
        <taxon>Chelicerata</taxon>
        <taxon>Arachnida</taxon>
        <taxon>Araneae</taxon>
        <taxon>Araneomorphae</taxon>
        <taxon>Entelegynae</taxon>
        <taxon>Araneoidea</taxon>
        <taxon>Nephilidae</taxon>
        <taxon>Trichonephila</taxon>
    </lineage>
</organism>
<accession>A0A8X6UPX1</accession>
<gene>
    <name evidence="1" type="ORF">TNCV_2190281</name>
</gene>
<sequence>MIESLKVDEEQTVKLFLKNLGSEFSVVIGEASYFLGMQIEHLECGKIFIHQEAYCREIISRFDMINSNHVSTPIEKGAITKDDSASLSADVPYREAVGSLIFLAIVTRHDIVYTMGVLSQILDKPLQIHWNMVKRILGYLNGTKKCGIMYLSVSSATLESYSDSDYAEDPLIRRSTSGMVF</sequence>
<dbReference type="PANTHER" id="PTHR11439:SF483">
    <property type="entry name" value="PEPTIDE SYNTHASE GLIP-LIKE, PUTATIVE (AFU_ORTHOLOGUE AFUA_3G12920)-RELATED"/>
    <property type="match status" value="1"/>
</dbReference>
<protein>
    <submittedName>
        <fullName evidence="1">Retrovirus-related Pol polyprotein from transposon TNT 1-94</fullName>
    </submittedName>
</protein>
<comment type="caution">
    <text evidence="1">The sequence shown here is derived from an EMBL/GenBank/DDBJ whole genome shotgun (WGS) entry which is preliminary data.</text>
</comment>
<dbReference type="PANTHER" id="PTHR11439">
    <property type="entry name" value="GAG-POL-RELATED RETROTRANSPOSON"/>
    <property type="match status" value="1"/>
</dbReference>
<evidence type="ECO:0000313" key="2">
    <source>
        <dbReference type="Proteomes" id="UP000887159"/>
    </source>
</evidence>
<reference evidence="1" key="1">
    <citation type="submission" date="2020-08" db="EMBL/GenBank/DDBJ databases">
        <title>Multicomponent nature underlies the extraordinary mechanical properties of spider dragline silk.</title>
        <authorList>
            <person name="Kono N."/>
            <person name="Nakamura H."/>
            <person name="Mori M."/>
            <person name="Yoshida Y."/>
            <person name="Ohtoshi R."/>
            <person name="Malay A.D."/>
            <person name="Moran D.A.P."/>
            <person name="Tomita M."/>
            <person name="Numata K."/>
            <person name="Arakawa K."/>
        </authorList>
    </citation>
    <scope>NUCLEOTIDE SEQUENCE</scope>
</reference>
<keyword evidence="2" id="KW-1185">Reference proteome</keyword>
<evidence type="ECO:0000313" key="1">
    <source>
        <dbReference type="EMBL" id="GFX87751.1"/>
    </source>
</evidence>
<dbReference type="AlphaFoldDB" id="A0A8X6UPX1"/>
<dbReference type="EMBL" id="BMAU01021039">
    <property type="protein sequence ID" value="GFX87751.1"/>
    <property type="molecule type" value="Genomic_DNA"/>
</dbReference>
<dbReference type="Proteomes" id="UP000887159">
    <property type="component" value="Unassembled WGS sequence"/>
</dbReference>
<name>A0A8X6UPX1_TRICX</name>
<proteinExistence type="predicted"/>